<keyword evidence="2" id="KW-1185">Reference proteome</keyword>
<gene>
    <name evidence="1" type="ORF">FDF74_04755</name>
</gene>
<organism evidence="1 2">
    <name type="scientific">Clostridium niameyense</name>
    <dbReference type="NCBI Taxonomy" id="1622073"/>
    <lineage>
        <taxon>Bacteria</taxon>
        <taxon>Bacillati</taxon>
        <taxon>Bacillota</taxon>
        <taxon>Clostridia</taxon>
        <taxon>Eubacteriales</taxon>
        <taxon>Clostridiaceae</taxon>
        <taxon>Clostridium</taxon>
    </lineage>
</organism>
<evidence type="ECO:0000313" key="1">
    <source>
        <dbReference type="EMBL" id="NEZ46525.1"/>
    </source>
</evidence>
<dbReference type="EMBL" id="SXDP01000002">
    <property type="protein sequence ID" value="NEZ46525.1"/>
    <property type="molecule type" value="Genomic_DNA"/>
</dbReference>
<sequence length="60" mass="7117">MLKKLLEQRGTRLTKEEFEIICEMVTDDIKFNRIGFKKCTNLNEILKIIERSINVLKSCE</sequence>
<comment type="caution">
    <text evidence="1">The sequence shown here is derived from an EMBL/GenBank/DDBJ whole genome shotgun (WGS) entry which is preliminary data.</text>
</comment>
<evidence type="ECO:0000313" key="2">
    <source>
        <dbReference type="Proteomes" id="UP000473885"/>
    </source>
</evidence>
<dbReference type="Proteomes" id="UP000473885">
    <property type="component" value="Unassembled WGS sequence"/>
</dbReference>
<reference evidence="1 2" key="1">
    <citation type="submission" date="2019-04" db="EMBL/GenBank/DDBJ databases">
        <title>Genome sequencing of Clostridium botulinum Groups I-IV and Clostridium butyricum.</title>
        <authorList>
            <person name="Brunt J."/>
            <person name="Van Vliet A.H.M."/>
            <person name="Stringer S.C."/>
            <person name="Carter A.T."/>
            <person name="Peck M.W."/>
        </authorList>
    </citation>
    <scope>NUCLEOTIDE SEQUENCE [LARGE SCALE GENOMIC DNA]</scope>
    <source>
        <strain evidence="1 2">IFR 18/094</strain>
    </source>
</reference>
<accession>A0A6M0R8F5</accession>
<proteinExistence type="predicted"/>
<dbReference type="AlphaFoldDB" id="A0A6M0R8F5"/>
<name>A0A6M0R8F5_9CLOT</name>
<protein>
    <submittedName>
        <fullName evidence="1">Uncharacterized protein</fullName>
    </submittedName>
</protein>